<proteinExistence type="predicted"/>
<dbReference type="EMBL" id="AMZH03009666">
    <property type="protein sequence ID" value="RRT56372.1"/>
    <property type="molecule type" value="Genomic_DNA"/>
</dbReference>
<accession>A0A426YXB7</accession>
<reference evidence="2 3" key="1">
    <citation type="journal article" date="2014" name="Agronomy (Basel)">
        <title>A Draft Genome Sequence for Ensete ventricosum, the Drought-Tolerant Tree Against Hunger.</title>
        <authorList>
            <person name="Harrison J."/>
            <person name="Moore K.A."/>
            <person name="Paszkiewicz K."/>
            <person name="Jones T."/>
            <person name="Grant M."/>
            <person name="Ambacheew D."/>
            <person name="Muzemil S."/>
            <person name="Studholme D.J."/>
        </authorList>
    </citation>
    <scope>NUCLEOTIDE SEQUENCE [LARGE SCALE GENOMIC DNA]</scope>
</reference>
<comment type="caution">
    <text evidence="2">The sequence shown here is derived from an EMBL/GenBank/DDBJ whole genome shotgun (WGS) entry which is preliminary data.</text>
</comment>
<organism evidence="2 3">
    <name type="scientific">Ensete ventricosum</name>
    <name type="common">Abyssinian banana</name>
    <name type="synonym">Musa ensete</name>
    <dbReference type="NCBI Taxonomy" id="4639"/>
    <lineage>
        <taxon>Eukaryota</taxon>
        <taxon>Viridiplantae</taxon>
        <taxon>Streptophyta</taxon>
        <taxon>Embryophyta</taxon>
        <taxon>Tracheophyta</taxon>
        <taxon>Spermatophyta</taxon>
        <taxon>Magnoliopsida</taxon>
        <taxon>Liliopsida</taxon>
        <taxon>Zingiberales</taxon>
        <taxon>Musaceae</taxon>
        <taxon>Ensete</taxon>
    </lineage>
</organism>
<evidence type="ECO:0000256" key="1">
    <source>
        <dbReference type="SAM" id="MobiDB-lite"/>
    </source>
</evidence>
<dbReference type="Proteomes" id="UP000287651">
    <property type="component" value="Unassembled WGS sequence"/>
</dbReference>
<protein>
    <submittedName>
        <fullName evidence="2">Uncharacterized protein</fullName>
    </submittedName>
</protein>
<evidence type="ECO:0000313" key="2">
    <source>
        <dbReference type="EMBL" id="RRT56372.1"/>
    </source>
</evidence>
<feature type="region of interest" description="Disordered" evidence="1">
    <location>
        <begin position="1"/>
        <end position="106"/>
    </location>
</feature>
<gene>
    <name evidence="2" type="ORF">B296_00044827</name>
</gene>
<sequence length="106" mass="10824">MGGTIVSIDGTTNESSTEEGRPATTSHDQPPCSVGHPRPQRGPAIGHPQGALPAASLVTSRGGGSGRRGGRPLIGWLPTGKGNRRLRRGSSDGDDTDGVRGVRASF</sequence>
<dbReference type="AlphaFoldDB" id="A0A426YXB7"/>
<evidence type="ECO:0000313" key="3">
    <source>
        <dbReference type="Proteomes" id="UP000287651"/>
    </source>
</evidence>
<name>A0A426YXB7_ENSVE</name>